<sequence>MIGTRSLIRAIDFGRAEAAWERREAASLWSSSDGSLPPYLPHHTPLLLPHHPVGCHRCHPLHNNPVESQVSQTSIDLHCFTHFHLRRES</sequence>
<comment type="caution">
    <text evidence="1">The sequence shown here is derived from an EMBL/GenBank/DDBJ whole genome shotgun (WGS) entry which is preliminary data.</text>
</comment>
<organism evidence="1 2">
    <name type="scientific">Petrolisthes manimaculis</name>
    <dbReference type="NCBI Taxonomy" id="1843537"/>
    <lineage>
        <taxon>Eukaryota</taxon>
        <taxon>Metazoa</taxon>
        <taxon>Ecdysozoa</taxon>
        <taxon>Arthropoda</taxon>
        <taxon>Crustacea</taxon>
        <taxon>Multicrustacea</taxon>
        <taxon>Malacostraca</taxon>
        <taxon>Eumalacostraca</taxon>
        <taxon>Eucarida</taxon>
        <taxon>Decapoda</taxon>
        <taxon>Pleocyemata</taxon>
        <taxon>Anomura</taxon>
        <taxon>Galatheoidea</taxon>
        <taxon>Porcellanidae</taxon>
        <taxon>Petrolisthes</taxon>
    </lineage>
</organism>
<gene>
    <name evidence="1" type="ORF">Pmani_022363</name>
</gene>
<evidence type="ECO:0000313" key="2">
    <source>
        <dbReference type="Proteomes" id="UP001292094"/>
    </source>
</evidence>
<proteinExistence type="predicted"/>
<accession>A0AAE1PBW4</accession>
<dbReference type="AlphaFoldDB" id="A0AAE1PBW4"/>
<dbReference type="Proteomes" id="UP001292094">
    <property type="component" value="Unassembled WGS sequence"/>
</dbReference>
<name>A0AAE1PBW4_9EUCA</name>
<protein>
    <submittedName>
        <fullName evidence="1">Uncharacterized protein</fullName>
    </submittedName>
</protein>
<evidence type="ECO:0000313" key="1">
    <source>
        <dbReference type="EMBL" id="KAK4305775.1"/>
    </source>
</evidence>
<keyword evidence="2" id="KW-1185">Reference proteome</keyword>
<reference evidence="1" key="1">
    <citation type="submission" date="2023-11" db="EMBL/GenBank/DDBJ databases">
        <title>Genome assemblies of two species of porcelain crab, Petrolisthes cinctipes and Petrolisthes manimaculis (Anomura: Porcellanidae).</title>
        <authorList>
            <person name="Angst P."/>
        </authorList>
    </citation>
    <scope>NUCLEOTIDE SEQUENCE</scope>
    <source>
        <strain evidence="1">PB745_02</strain>
        <tissue evidence="1">Gill</tissue>
    </source>
</reference>
<dbReference type="EMBL" id="JAWZYT010002236">
    <property type="protein sequence ID" value="KAK4305775.1"/>
    <property type="molecule type" value="Genomic_DNA"/>
</dbReference>